<evidence type="ECO:0000256" key="4">
    <source>
        <dbReference type="ARBA" id="ARBA00022737"/>
    </source>
</evidence>
<dbReference type="Gene3D" id="1.25.40.120">
    <property type="entry name" value="Protein prenylyltransferase"/>
    <property type="match status" value="1"/>
</dbReference>
<dbReference type="PROSITE" id="PS51147">
    <property type="entry name" value="PFTA"/>
    <property type="match status" value="1"/>
</dbReference>
<keyword evidence="4" id="KW-0677">Repeat</keyword>
<accession>A0A4V3XJH2</accession>
<evidence type="ECO:0000256" key="1">
    <source>
        <dbReference type="ARBA" id="ARBA00006734"/>
    </source>
</evidence>
<dbReference type="OrthoDB" id="1924260at2759"/>
<evidence type="ECO:0008006" key="7">
    <source>
        <dbReference type="Google" id="ProtNLM"/>
    </source>
</evidence>
<organism evidence="5 6">
    <name type="scientific">Antrodiella citrinella</name>
    <dbReference type="NCBI Taxonomy" id="2447956"/>
    <lineage>
        <taxon>Eukaryota</taxon>
        <taxon>Fungi</taxon>
        <taxon>Dikarya</taxon>
        <taxon>Basidiomycota</taxon>
        <taxon>Agaricomycotina</taxon>
        <taxon>Agaricomycetes</taxon>
        <taxon>Polyporales</taxon>
        <taxon>Steccherinaceae</taxon>
        <taxon>Antrodiella</taxon>
    </lineage>
</organism>
<gene>
    <name evidence="5" type="ORF">EUX98_g1159</name>
</gene>
<dbReference type="PANTHER" id="PTHR11129:SF3">
    <property type="entry name" value="PROTEIN PRENYLTRANSFERASE ALPHA SUBUNIT REPEAT-CONTAINING PROTEIN 1"/>
    <property type="match status" value="1"/>
</dbReference>
<keyword evidence="6" id="KW-1185">Reference proteome</keyword>
<proteinExistence type="inferred from homology"/>
<comment type="caution">
    <text evidence="5">The sequence shown here is derived from an EMBL/GenBank/DDBJ whole genome shotgun (WGS) entry which is preliminary data.</text>
</comment>
<evidence type="ECO:0000256" key="3">
    <source>
        <dbReference type="ARBA" id="ARBA00022679"/>
    </source>
</evidence>
<sequence length="316" mass="36003">MHSSAVILLANPAHQTALNARKRLVLSGSVEPLVELRLSAALLTLRDCSKQTIMWHHRRWLLRRLYSIKRAADTVTSPGVTEDEDTLFDYDIPVPALAQELAIAARAAETYSRNYFAWNHRGRVVDALLVIVRKTLADNSPDGDLDHLEATLEDEHAWVMKWVDLHVSDYTAVQYLRHVDTSLRTMAAEMARDGLSPSQRFADLEVQILHHAHSLLRAYPHYESVWMYARIVQGLEMSESDGLAYASEVVHVGSHASSLPEYQEKTKLYARRFLAWHAHDQKRPMSRAIRPRDVLLDNETARTAVETLLQDDQDAR</sequence>
<evidence type="ECO:0000256" key="2">
    <source>
        <dbReference type="ARBA" id="ARBA00022602"/>
    </source>
</evidence>
<dbReference type="GO" id="GO:0008318">
    <property type="term" value="F:protein prenyltransferase activity"/>
    <property type="evidence" value="ECO:0007669"/>
    <property type="project" value="InterPro"/>
</dbReference>
<keyword evidence="3" id="KW-0808">Transferase</keyword>
<dbReference type="Proteomes" id="UP000308730">
    <property type="component" value="Unassembled WGS sequence"/>
</dbReference>
<dbReference type="PANTHER" id="PTHR11129">
    <property type="entry name" value="PROTEIN FARNESYLTRANSFERASE ALPHA SUBUNIT/RAB GERANYLGERANYL TRANSFERASE ALPHA SUBUNIT"/>
    <property type="match status" value="1"/>
</dbReference>
<protein>
    <recommendedName>
        <fullName evidence="7">Protein geranylgeranyltransferase type II</fullName>
    </recommendedName>
</protein>
<comment type="similarity">
    <text evidence="1">Belongs to the protein prenyltransferase subunit alpha family.</text>
</comment>
<evidence type="ECO:0000313" key="6">
    <source>
        <dbReference type="Proteomes" id="UP000308730"/>
    </source>
</evidence>
<dbReference type="Pfam" id="PF01239">
    <property type="entry name" value="PPTA"/>
    <property type="match status" value="1"/>
</dbReference>
<evidence type="ECO:0000313" key="5">
    <source>
        <dbReference type="EMBL" id="THH33073.1"/>
    </source>
</evidence>
<dbReference type="InterPro" id="IPR002088">
    <property type="entry name" value="Prenyl_trans_a"/>
</dbReference>
<keyword evidence="2" id="KW-0637">Prenyltransferase</keyword>
<dbReference type="EMBL" id="SGPM01000011">
    <property type="protein sequence ID" value="THH33073.1"/>
    <property type="molecule type" value="Genomic_DNA"/>
</dbReference>
<name>A0A4V3XJH2_9APHY</name>
<reference evidence="5 6" key="1">
    <citation type="submission" date="2019-02" db="EMBL/GenBank/DDBJ databases">
        <title>Genome sequencing of the rare red list fungi Antrodiella citrinella (Flaviporus citrinellus).</title>
        <authorList>
            <person name="Buettner E."/>
            <person name="Kellner H."/>
        </authorList>
    </citation>
    <scope>NUCLEOTIDE SEQUENCE [LARGE SCALE GENOMIC DNA]</scope>
    <source>
        <strain evidence="5 6">DSM 108506</strain>
    </source>
</reference>
<dbReference type="SUPFAM" id="SSF48439">
    <property type="entry name" value="Protein prenylyltransferase"/>
    <property type="match status" value="1"/>
</dbReference>
<dbReference type="AlphaFoldDB" id="A0A4V3XJH2"/>
<dbReference type="GO" id="GO:0005737">
    <property type="term" value="C:cytoplasm"/>
    <property type="evidence" value="ECO:0007669"/>
    <property type="project" value="TreeGrafter"/>
</dbReference>